<dbReference type="Proteomes" id="UP000295281">
    <property type="component" value="Unassembled WGS sequence"/>
</dbReference>
<dbReference type="AlphaFoldDB" id="A0A4R6UQP0"/>
<accession>A0A4R6UQP0</accession>
<dbReference type="InterPro" id="IPR029039">
    <property type="entry name" value="Flavoprotein-like_sf"/>
</dbReference>
<sequence>MSNRTLAVVSAGLGQPSSTRLLADRLAAATGRSLLGQGIQAAVDVVELRGHAHDLTNNLVSGVPTGNLRAAIDSVVDADALIAVTPIFTASYSGLFKMFFDVLEPESLAGKPVLIAATGGTPRHSLALEHALRPLFAYLRSVVVPTAVYAASEDWGTGGGDGRALTERIDRAAGELAALLGGRDRQKPSDPYEDPTPFADLLGA</sequence>
<dbReference type="GO" id="GO:0016491">
    <property type="term" value="F:oxidoreductase activity"/>
    <property type="evidence" value="ECO:0007669"/>
    <property type="project" value="UniProtKB-KW"/>
</dbReference>
<organism evidence="6 7">
    <name type="scientific">Actinorugispora endophytica</name>
    <dbReference type="NCBI Taxonomy" id="1605990"/>
    <lineage>
        <taxon>Bacteria</taxon>
        <taxon>Bacillati</taxon>
        <taxon>Actinomycetota</taxon>
        <taxon>Actinomycetes</taxon>
        <taxon>Streptosporangiales</taxon>
        <taxon>Nocardiopsidaceae</taxon>
        <taxon>Actinorugispora</taxon>
    </lineage>
</organism>
<dbReference type="PANTHER" id="PTHR43408">
    <property type="entry name" value="FMN REDUCTASE (NADPH)"/>
    <property type="match status" value="1"/>
</dbReference>
<reference evidence="6 7" key="1">
    <citation type="submission" date="2019-03" db="EMBL/GenBank/DDBJ databases">
        <title>Genomic Encyclopedia of Type Strains, Phase IV (KMG-IV): sequencing the most valuable type-strain genomes for metagenomic binning, comparative biology and taxonomic classification.</title>
        <authorList>
            <person name="Goeker M."/>
        </authorList>
    </citation>
    <scope>NUCLEOTIDE SEQUENCE [LARGE SCALE GENOMIC DNA]</scope>
    <source>
        <strain evidence="6 7">DSM 46770</strain>
    </source>
</reference>
<evidence type="ECO:0000313" key="6">
    <source>
        <dbReference type="EMBL" id="TDQ49578.1"/>
    </source>
</evidence>
<feature type="domain" description="NADPH-dependent FMN reductase-like" evidence="5">
    <location>
        <begin position="6"/>
        <end position="155"/>
    </location>
</feature>
<evidence type="ECO:0000256" key="3">
    <source>
        <dbReference type="ARBA" id="ARBA00023002"/>
    </source>
</evidence>
<dbReference type="Pfam" id="PF03358">
    <property type="entry name" value="FMN_red"/>
    <property type="match status" value="1"/>
</dbReference>
<gene>
    <name evidence="6" type="ORF">EV190_11528</name>
</gene>
<dbReference type="PANTHER" id="PTHR43408:SF2">
    <property type="entry name" value="FMN REDUCTASE (NADPH)"/>
    <property type="match status" value="1"/>
</dbReference>
<keyword evidence="1" id="KW-0285">Flavoprotein</keyword>
<evidence type="ECO:0000256" key="1">
    <source>
        <dbReference type="ARBA" id="ARBA00022630"/>
    </source>
</evidence>
<comment type="caution">
    <text evidence="6">The sequence shown here is derived from an EMBL/GenBank/DDBJ whole genome shotgun (WGS) entry which is preliminary data.</text>
</comment>
<evidence type="ECO:0000256" key="4">
    <source>
        <dbReference type="SAM" id="MobiDB-lite"/>
    </source>
</evidence>
<dbReference type="OrthoDB" id="1643408at2"/>
<evidence type="ECO:0000313" key="7">
    <source>
        <dbReference type="Proteomes" id="UP000295281"/>
    </source>
</evidence>
<dbReference type="EMBL" id="SNYN01000015">
    <property type="protein sequence ID" value="TDQ49578.1"/>
    <property type="molecule type" value="Genomic_DNA"/>
</dbReference>
<dbReference type="RefSeq" id="WP_133742423.1">
    <property type="nucleotide sequence ID" value="NZ_SNYN01000015.1"/>
</dbReference>
<keyword evidence="3" id="KW-0560">Oxidoreductase</keyword>
<dbReference type="SUPFAM" id="SSF52218">
    <property type="entry name" value="Flavoproteins"/>
    <property type="match status" value="1"/>
</dbReference>
<dbReference type="InterPro" id="IPR051814">
    <property type="entry name" value="NAD(P)H-dep_FMN_reductase"/>
</dbReference>
<protein>
    <submittedName>
        <fullName evidence="6">FMN reductase</fullName>
    </submittedName>
</protein>
<dbReference type="NCBIfam" id="TIGR04037">
    <property type="entry name" value="LLM_duo_CE1759"/>
    <property type="match status" value="1"/>
</dbReference>
<name>A0A4R6UQP0_9ACTN</name>
<keyword evidence="7" id="KW-1185">Reference proteome</keyword>
<proteinExistence type="predicted"/>
<evidence type="ECO:0000259" key="5">
    <source>
        <dbReference type="Pfam" id="PF03358"/>
    </source>
</evidence>
<keyword evidence="2" id="KW-0288">FMN</keyword>
<dbReference type="InterPro" id="IPR005025">
    <property type="entry name" value="FMN_Rdtase-like_dom"/>
</dbReference>
<dbReference type="InterPro" id="IPR023932">
    <property type="entry name" value="CE1759_FMN_reduct"/>
</dbReference>
<feature type="region of interest" description="Disordered" evidence="4">
    <location>
        <begin position="180"/>
        <end position="204"/>
    </location>
</feature>
<dbReference type="Gene3D" id="3.40.50.360">
    <property type="match status" value="1"/>
</dbReference>
<evidence type="ECO:0000256" key="2">
    <source>
        <dbReference type="ARBA" id="ARBA00022643"/>
    </source>
</evidence>